<dbReference type="PANTHER" id="PTHR47738">
    <property type="entry name" value="PTS SYSTEM FRUCTOSE-LIKE EIIA COMPONENT-RELATED"/>
    <property type="match status" value="1"/>
</dbReference>
<organism evidence="7 8">
    <name type="scientific">Enterococcus pallens ATCC BAA-351</name>
    <dbReference type="NCBI Taxonomy" id="1158607"/>
    <lineage>
        <taxon>Bacteria</taxon>
        <taxon>Bacillati</taxon>
        <taxon>Bacillota</taxon>
        <taxon>Bacilli</taxon>
        <taxon>Lactobacillales</taxon>
        <taxon>Enterococcaceae</taxon>
        <taxon>Enterococcus</taxon>
    </lineage>
</organism>
<keyword evidence="3" id="KW-0762">Sugar transport</keyword>
<dbReference type="GO" id="GO:0009401">
    <property type="term" value="P:phosphoenolpyruvate-dependent sugar phosphotransferase system"/>
    <property type="evidence" value="ECO:0007669"/>
    <property type="project" value="UniProtKB-KW"/>
</dbReference>
<dbReference type="HOGENOM" id="CLU_072531_5_1_9"/>
<keyword evidence="1" id="KW-0813">Transport</keyword>
<evidence type="ECO:0000313" key="8">
    <source>
        <dbReference type="Proteomes" id="UP000013782"/>
    </source>
</evidence>
<dbReference type="EMBL" id="AJAQ01000016">
    <property type="protein sequence ID" value="EOH93856.1"/>
    <property type="molecule type" value="Genomic_DNA"/>
</dbReference>
<evidence type="ECO:0000256" key="5">
    <source>
        <dbReference type="ARBA" id="ARBA00022683"/>
    </source>
</evidence>
<name>R2SLX2_9ENTE</name>
<evidence type="ECO:0000256" key="1">
    <source>
        <dbReference type="ARBA" id="ARBA00022448"/>
    </source>
</evidence>
<gene>
    <name evidence="7" type="ORF">UAU_02552</name>
</gene>
<evidence type="ECO:0000313" key="7">
    <source>
        <dbReference type="EMBL" id="EOH93856.1"/>
    </source>
</evidence>
<dbReference type="STRING" id="160454.RV10_GL000604"/>
<dbReference type="NCBIfam" id="TIGR00848">
    <property type="entry name" value="fruA"/>
    <property type="match status" value="1"/>
</dbReference>
<dbReference type="Gene3D" id="3.40.930.10">
    <property type="entry name" value="Mannitol-specific EII, Chain A"/>
    <property type="match status" value="1"/>
</dbReference>
<keyword evidence="5" id="KW-0598">Phosphotransferase system</keyword>
<evidence type="ECO:0000256" key="4">
    <source>
        <dbReference type="ARBA" id="ARBA00022679"/>
    </source>
</evidence>
<keyword evidence="4" id="KW-0808">Transferase</keyword>
<dbReference type="PROSITE" id="PS51094">
    <property type="entry name" value="PTS_EIIA_TYPE_2"/>
    <property type="match status" value="1"/>
</dbReference>
<dbReference type="GO" id="GO:0016020">
    <property type="term" value="C:membrane"/>
    <property type="evidence" value="ECO:0007669"/>
    <property type="project" value="InterPro"/>
</dbReference>
<protein>
    <submittedName>
        <fullName evidence="7">PTS system, fructose subfamily, IIA component</fullName>
    </submittedName>
</protein>
<dbReference type="InterPro" id="IPR004715">
    <property type="entry name" value="PTS_IIA_fruc"/>
</dbReference>
<evidence type="ECO:0000256" key="2">
    <source>
        <dbReference type="ARBA" id="ARBA00022553"/>
    </source>
</evidence>
<sequence length="151" mass="17280">MLERKLVFIDQSLKSEQAVINFLSDAAYENGYLNDREAFVASVMEREKEFPTAFGYNVAIPHGKSDSVKRPFVGICRTKDMIGWGKDQKEVKLVFIIGVPEKEKGTLHLKTLSQISRNLMNEEFRNCLLTSKSIEKMFCVLESVEKEIILN</sequence>
<dbReference type="InterPro" id="IPR016152">
    <property type="entry name" value="PTrfase/Anion_transptr"/>
</dbReference>
<evidence type="ECO:0000256" key="3">
    <source>
        <dbReference type="ARBA" id="ARBA00022597"/>
    </source>
</evidence>
<comment type="caution">
    <text evidence="7">The sequence shown here is derived from an EMBL/GenBank/DDBJ whole genome shotgun (WGS) entry which is preliminary data.</text>
</comment>
<dbReference type="InterPro" id="IPR051541">
    <property type="entry name" value="PTS_SugarTrans_NitroReg"/>
</dbReference>
<proteinExistence type="predicted"/>
<dbReference type="OrthoDB" id="95460at2"/>
<dbReference type="GO" id="GO:0008982">
    <property type="term" value="F:protein-N(PI)-phosphohistidine-sugar phosphotransferase activity"/>
    <property type="evidence" value="ECO:0007669"/>
    <property type="project" value="InterPro"/>
</dbReference>
<dbReference type="PATRIC" id="fig|1158607.3.peg.2531"/>
<dbReference type="Proteomes" id="UP000013782">
    <property type="component" value="Unassembled WGS sequence"/>
</dbReference>
<accession>R2SLX2</accession>
<dbReference type="PANTHER" id="PTHR47738:SF2">
    <property type="entry name" value="PTS SYSTEM FRUCTOSE-LIKE EIIA COMPONENT"/>
    <property type="match status" value="1"/>
</dbReference>
<dbReference type="CDD" id="cd00211">
    <property type="entry name" value="PTS_IIA_fru"/>
    <property type="match status" value="1"/>
</dbReference>
<dbReference type="InterPro" id="IPR002178">
    <property type="entry name" value="PTS_EIIA_type-2_dom"/>
</dbReference>
<dbReference type="RefSeq" id="WP_010757542.1">
    <property type="nucleotide sequence ID" value="NZ_ASWD01000001.1"/>
</dbReference>
<dbReference type="eggNOG" id="COG1762">
    <property type="taxonomic scope" value="Bacteria"/>
</dbReference>
<keyword evidence="2" id="KW-0597">Phosphoprotein</keyword>
<dbReference type="SUPFAM" id="SSF55804">
    <property type="entry name" value="Phoshotransferase/anion transport protein"/>
    <property type="match status" value="1"/>
</dbReference>
<evidence type="ECO:0000259" key="6">
    <source>
        <dbReference type="PROSITE" id="PS51094"/>
    </source>
</evidence>
<dbReference type="PROSITE" id="PS00372">
    <property type="entry name" value="PTS_EIIA_TYPE_2_HIS"/>
    <property type="match status" value="1"/>
</dbReference>
<reference evidence="7 8" key="1">
    <citation type="submission" date="2013-02" db="EMBL/GenBank/DDBJ databases">
        <title>The Genome Sequence of Enterococcus pallens BAA-351.</title>
        <authorList>
            <consortium name="The Broad Institute Genome Sequencing Platform"/>
            <consortium name="The Broad Institute Genome Sequencing Center for Infectious Disease"/>
            <person name="Earl A.M."/>
            <person name="Gilmore M.S."/>
            <person name="Lebreton F."/>
            <person name="Walker B."/>
            <person name="Young S.K."/>
            <person name="Zeng Q."/>
            <person name="Gargeya S."/>
            <person name="Fitzgerald M."/>
            <person name="Haas B."/>
            <person name="Abouelleil A."/>
            <person name="Alvarado L."/>
            <person name="Arachchi H.M."/>
            <person name="Berlin A.M."/>
            <person name="Chapman S.B."/>
            <person name="Dewar J."/>
            <person name="Goldberg J."/>
            <person name="Griggs A."/>
            <person name="Gujja S."/>
            <person name="Hansen M."/>
            <person name="Howarth C."/>
            <person name="Imamovic A."/>
            <person name="Larimer J."/>
            <person name="McCowan C."/>
            <person name="Murphy C."/>
            <person name="Neiman D."/>
            <person name="Pearson M."/>
            <person name="Priest M."/>
            <person name="Roberts A."/>
            <person name="Saif S."/>
            <person name="Shea T."/>
            <person name="Sisk P."/>
            <person name="Sykes S."/>
            <person name="Wortman J."/>
            <person name="Nusbaum C."/>
            <person name="Birren B."/>
        </authorList>
    </citation>
    <scope>NUCLEOTIDE SEQUENCE [LARGE SCALE GENOMIC DNA]</scope>
    <source>
        <strain evidence="7 8">ATCC BAA-351</strain>
    </source>
</reference>
<dbReference type="Pfam" id="PF00359">
    <property type="entry name" value="PTS_EIIA_2"/>
    <property type="match status" value="1"/>
</dbReference>
<keyword evidence="8" id="KW-1185">Reference proteome</keyword>
<feature type="domain" description="PTS EIIA type-2" evidence="6">
    <location>
        <begin position="1"/>
        <end position="144"/>
    </location>
</feature>
<dbReference type="AlphaFoldDB" id="R2SLX2"/>